<accession>A0ABN7WWQ9</accession>
<feature type="non-terminal residue" evidence="1">
    <location>
        <position position="1"/>
    </location>
</feature>
<evidence type="ECO:0000313" key="2">
    <source>
        <dbReference type="Proteomes" id="UP000789901"/>
    </source>
</evidence>
<organism evidence="1 2">
    <name type="scientific">Gigaspora margarita</name>
    <dbReference type="NCBI Taxonomy" id="4874"/>
    <lineage>
        <taxon>Eukaryota</taxon>
        <taxon>Fungi</taxon>
        <taxon>Fungi incertae sedis</taxon>
        <taxon>Mucoromycota</taxon>
        <taxon>Glomeromycotina</taxon>
        <taxon>Glomeromycetes</taxon>
        <taxon>Diversisporales</taxon>
        <taxon>Gigasporaceae</taxon>
        <taxon>Gigaspora</taxon>
    </lineage>
</organism>
<keyword evidence="2" id="KW-1185">Reference proteome</keyword>
<proteinExistence type="predicted"/>
<comment type="caution">
    <text evidence="1">The sequence shown here is derived from an EMBL/GenBank/DDBJ whole genome shotgun (WGS) entry which is preliminary data.</text>
</comment>
<dbReference type="Proteomes" id="UP000789901">
    <property type="component" value="Unassembled WGS sequence"/>
</dbReference>
<sequence>LEILVENLERYCEESMAISLKYELEETTIENMEVAAAIKKDRREYFKKYNDMRKETLAARYRSKIETKLKNESEKKAKYYGAEAIKVLMTFKEYTELNCQKSFKDGFADIVAIMKLEQIADTAKNEEKQRTNVENGYIDEVERLERQGDSYLKEIEAQKYHEERGKINLEVEREKIIDDYEAEQKKSGNQVNIMVKGSKKQELLIKIEYYSKLLAEHYLKLERLKTENKETSLLLKCIKGTKKEIRISVNRLISLKEEET</sequence>
<dbReference type="EMBL" id="CAJVQB010069685">
    <property type="protein sequence ID" value="CAG8842647.1"/>
    <property type="molecule type" value="Genomic_DNA"/>
</dbReference>
<gene>
    <name evidence="1" type="ORF">GMARGA_LOCUS36099</name>
</gene>
<name>A0ABN7WWQ9_GIGMA</name>
<protein>
    <submittedName>
        <fullName evidence="1">5310_t:CDS:1</fullName>
    </submittedName>
</protein>
<reference evidence="1 2" key="1">
    <citation type="submission" date="2021-06" db="EMBL/GenBank/DDBJ databases">
        <authorList>
            <person name="Kallberg Y."/>
            <person name="Tangrot J."/>
            <person name="Rosling A."/>
        </authorList>
    </citation>
    <scope>NUCLEOTIDE SEQUENCE [LARGE SCALE GENOMIC DNA]</scope>
    <source>
        <strain evidence="1 2">120-4 pot B 10/14</strain>
    </source>
</reference>
<evidence type="ECO:0000313" key="1">
    <source>
        <dbReference type="EMBL" id="CAG8842647.1"/>
    </source>
</evidence>